<protein>
    <submittedName>
        <fullName evidence="1">Uncharacterized protein</fullName>
    </submittedName>
</protein>
<organism evidence="1 2">
    <name type="scientific">Pyronema omphalodes (strain CBS 100304)</name>
    <name type="common">Pyronema confluens</name>
    <dbReference type="NCBI Taxonomy" id="1076935"/>
    <lineage>
        <taxon>Eukaryota</taxon>
        <taxon>Fungi</taxon>
        <taxon>Dikarya</taxon>
        <taxon>Ascomycota</taxon>
        <taxon>Pezizomycotina</taxon>
        <taxon>Pezizomycetes</taxon>
        <taxon>Pezizales</taxon>
        <taxon>Pyronemataceae</taxon>
        <taxon>Pyronema</taxon>
    </lineage>
</organism>
<evidence type="ECO:0000313" key="1">
    <source>
        <dbReference type="EMBL" id="CCX05113.1"/>
    </source>
</evidence>
<name>U4KUQ8_PYROM</name>
<accession>U4KUQ8</accession>
<dbReference type="Proteomes" id="UP000018144">
    <property type="component" value="Unassembled WGS sequence"/>
</dbReference>
<sequence length="28" mass="3017">MHHSINLSAMESVSISVAEFKHPAISGH</sequence>
<proteinExistence type="predicted"/>
<evidence type="ECO:0000313" key="2">
    <source>
        <dbReference type="Proteomes" id="UP000018144"/>
    </source>
</evidence>
<reference evidence="1 2" key="1">
    <citation type="journal article" date="2013" name="PLoS Genet.">
        <title>The genome and development-dependent transcriptomes of Pyronema confluens: a window into fungal evolution.</title>
        <authorList>
            <person name="Traeger S."/>
            <person name="Altegoer F."/>
            <person name="Freitag M."/>
            <person name="Gabaldon T."/>
            <person name="Kempken F."/>
            <person name="Kumar A."/>
            <person name="Marcet-Houben M."/>
            <person name="Poggeler S."/>
            <person name="Stajich J.E."/>
            <person name="Nowrousian M."/>
        </authorList>
    </citation>
    <scope>NUCLEOTIDE SEQUENCE [LARGE SCALE GENOMIC DNA]</scope>
    <source>
        <strain evidence="2">CBS 100304</strain>
        <tissue evidence="1">Vegetative mycelium</tissue>
    </source>
</reference>
<dbReference type="AlphaFoldDB" id="U4KUQ8"/>
<gene>
    <name evidence="1" type="ORF">PCON_04700</name>
</gene>
<dbReference type="EMBL" id="HF935234">
    <property type="protein sequence ID" value="CCX05113.1"/>
    <property type="molecule type" value="Genomic_DNA"/>
</dbReference>
<keyword evidence="2" id="KW-1185">Reference proteome</keyword>